<sequence>MFLYVETFMLYFDFSAYRVWVDGQILITTLNFIIFYQRRETAKTFKDTLEIMRN</sequence>
<reference evidence="3" key="1">
    <citation type="journal article" date="2015" name="BMC Genomics">
        <title>Draft genome of a commonly misdiagnosed multidrug resistant pathogen Candida auris.</title>
        <authorList>
            <person name="Chatterjee S."/>
            <person name="Alampalli S.V."/>
            <person name="Nageshan R.K."/>
            <person name="Chettiar S.T."/>
            <person name="Joshi S."/>
            <person name="Tatu U.S."/>
        </authorList>
    </citation>
    <scope>NUCLEOTIDE SEQUENCE [LARGE SCALE GENOMIC DNA]</scope>
    <source>
        <strain evidence="3">6684</strain>
    </source>
</reference>
<gene>
    <name evidence="2" type="ORF">QG37_04415</name>
</gene>
<dbReference type="VEuPathDB" id="FungiDB:QG37_04415"/>
<evidence type="ECO:0000313" key="3">
    <source>
        <dbReference type="Proteomes" id="UP000037122"/>
    </source>
</evidence>
<keyword evidence="1" id="KW-1133">Transmembrane helix</keyword>
<organism evidence="2 3">
    <name type="scientific">Candidozyma auris</name>
    <name type="common">Yeast</name>
    <name type="synonym">Candida auris</name>
    <dbReference type="NCBI Taxonomy" id="498019"/>
    <lineage>
        <taxon>Eukaryota</taxon>
        <taxon>Fungi</taxon>
        <taxon>Dikarya</taxon>
        <taxon>Ascomycota</taxon>
        <taxon>Saccharomycotina</taxon>
        <taxon>Pichiomycetes</taxon>
        <taxon>Metschnikowiaceae</taxon>
        <taxon>Candidozyma</taxon>
    </lineage>
</organism>
<evidence type="ECO:0000256" key="1">
    <source>
        <dbReference type="SAM" id="Phobius"/>
    </source>
</evidence>
<protein>
    <submittedName>
        <fullName evidence="2">Uncharacterized protein</fullName>
    </submittedName>
</protein>
<comment type="caution">
    <text evidence="2">The sequence shown here is derived from an EMBL/GenBank/DDBJ whole genome shotgun (WGS) entry which is preliminary data.</text>
</comment>
<feature type="transmembrane region" description="Helical" evidence="1">
    <location>
        <begin position="17"/>
        <end position="36"/>
    </location>
</feature>
<evidence type="ECO:0000313" key="2">
    <source>
        <dbReference type="EMBL" id="KND98522.1"/>
    </source>
</evidence>
<dbReference type="Proteomes" id="UP000037122">
    <property type="component" value="Unassembled WGS sequence"/>
</dbReference>
<accession>A0A0L0NWI8</accession>
<keyword evidence="1" id="KW-0812">Transmembrane</keyword>
<dbReference type="EMBL" id="LGST01000031">
    <property type="protein sequence ID" value="KND98522.1"/>
    <property type="molecule type" value="Genomic_DNA"/>
</dbReference>
<dbReference type="AlphaFoldDB" id="A0A0L0NWI8"/>
<name>A0A0L0NWI8_CANAR</name>
<proteinExistence type="predicted"/>
<keyword evidence="1" id="KW-0472">Membrane</keyword>